<protein>
    <recommendedName>
        <fullName evidence="5">Acetoacetyl-CoA synthetase</fullName>
    </recommendedName>
</protein>
<dbReference type="SUPFAM" id="SSF56801">
    <property type="entry name" value="Acetyl-CoA synthetase-like"/>
    <property type="match status" value="1"/>
</dbReference>
<dbReference type="Pfam" id="PF13193">
    <property type="entry name" value="AMP-binding_C"/>
    <property type="match status" value="1"/>
</dbReference>
<dbReference type="EMBL" id="JABEVY010000278">
    <property type="protein sequence ID" value="KAF5239053.1"/>
    <property type="molecule type" value="Genomic_DNA"/>
</dbReference>
<evidence type="ECO:0008006" key="5">
    <source>
        <dbReference type="Google" id="ProtNLM"/>
    </source>
</evidence>
<dbReference type="InterPro" id="IPR020845">
    <property type="entry name" value="AMP-binding_CS"/>
</dbReference>
<dbReference type="Pfam" id="PF00501">
    <property type="entry name" value="AMP-binding"/>
    <property type="match status" value="1"/>
</dbReference>
<dbReference type="PANTHER" id="PTHR42921">
    <property type="entry name" value="ACETOACETYL-COA SYNTHETASE"/>
    <property type="match status" value="1"/>
</dbReference>
<dbReference type="Gene3D" id="3.40.50.12780">
    <property type="entry name" value="N-terminal domain of ligase-like"/>
    <property type="match status" value="1"/>
</dbReference>
<dbReference type="AlphaFoldDB" id="A0A8H4Z2I2"/>
<dbReference type="InterPro" id="IPR000873">
    <property type="entry name" value="AMP-dep_synth/lig_dom"/>
</dbReference>
<dbReference type="InterPro" id="IPR042099">
    <property type="entry name" value="ANL_N_sf"/>
</dbReference>
<evidence type="ECO:0000313" key="4">
    <source>
        <dbReference type="Proteomes" id="UP000573603"/>
    </source>
</evidence>
<reference evidence="3 4" key="1">
    <citation type="journal article" date="2020" name="BMC Genomics">
        <title>Correction to: Identification and distribution of gene clusters required for synthesis of sphingolipid metabolism inhibitors in diverse species of the filamentous fungus Fusarium.</title>
        <authorList>
            <person name="Kim H.S."/>
            <person name="Lohmar J.M."/>
            <person name="Busman M."/>
            <person name="Brown D.W."/>
            <person name="Naumann T.A."/>
            <person name="Divon H.H."/>
            <person name="Lysoe E."/>
            <person name="Uhlig S."/>
            <person name="Proctor R.H."/>
        </authorList>
    </citation>
    <scope>NUCLEOTIDE SEQUENCE [LARGE SCALE GENOMIC DNA]</scope>
    <source>
        <strain evidence="3 4">NRRL 25214</strain>
    </source>
</reference>
<evidence type="ECO:0000313" key="3">
    <source>
        <dbReference type="EMBL" id="KAF5239053.1"/>
    </source>
</evidence>
<sequence length="627" mass="69850">MDRFRRHVNAKNTLNLETYHDLHAWSTDSSTLDDFWTDALEFLGIKSPLPSGSAICYKPDKLFPPVQFFPNVRLNLAEFLLRRASIKDVANETAVIAVREAQPTPQRVTWGDLRERVRHVYDAMLNCGVQEGDQVAAVICNSIDAMAICLATLALGAVYSSTSPDMGTDAIIQRFGQISPKMVFTESSYTYGGQNISLVDRIKTWTPKLRSNTENTCQIVILPHQDTYPREAVEAITWDDFLLLGSGQDLQFKQLPFSSPAFILYTSGTTGLPKCVIHSAGAAALKVLVDQQLHNDVRPDDVVLQYTTTAWVMWVFNFILLGSGATIVLYDGSPFHPKPGHLLQMIEDFGTVTSTGSALPASQYEWFYKIGFHPHTHLISMCGGTDLLGCLYAGEIQAKALGMAVDVLDGTRDEPVSVANQGLEGELVCRQPFPSQPIGFYGSDGPRRYQKAYFERYGDSIWQQGDFVRIVPDTKGIIIYGRSDGVLNPSGIRFGPADIYSVTERIPTIADAICVGRQLEVDMDEKVILFVKLSPGLKLHQSLQLQIRQTIAQKLSRRHVPRYIFQVKDIPCTVNGKRCESHVKSIMNGRPPPAVVTMANPECLKEYEHYHQLLSGEKRQPVQHAKL</sequence>
<comment type="caution">
    <text evidence="3">The sequence shown here is derived from an EMBL/GenBank/DDBJ whole genome shotgun (WGS) entry which is preliminary data.</text>
</comment>
<keyword evidence="4" id="KW-1185">Reference proteome</keyword>
<dbReference type="PANTHER" id="PTHR42921:SF1">
    <property type="entry name" value="ACETOACETYL-COA SYNTHETASE"/>
    <property type="match status" value="1"/>
</dbReference>
<dbReference type="Gene3D" id="3.30.300.30">
    <property type="match status" value="1"/>
</dbReference>
<evidence type="ECO:0000259" key="1">
    <source>
        <dbReference type="Pfam" id="PF00501"/>
    </source>
</evidence>
<organism evidence="3 4">
    <name type="scientific">Fusarium anthophilum</name>
    <dbReference type="NCBI Taxonomy" id="48485"/>
    <lineage>
        <taxon>Eukaryota</taxon>
        <taxon>Fungi</taxon>
        <taxon>Dikarya</taxon>
        <taxon>Ascomycota</taxon>
        <taxon>Pezizomycotina</taxon>
        <taxon>Sordariomycetes</taxon>
        <taxon>Hypocreomycetidae</taxon>
        <taxon>Hypocreales</taxon>
        <taxon>Nectriaceae</taxon>
        <taxon>Fusarium</taxon>
        <taxon>Fusarium fujikuroi species complex</taxon>
    </lineage>
</organism>
<dbReference type="PROSITE" id="PS00455">
    <property type="entry name" value="AMP_BINDING"/>
    <property type="match status" value="1"/>
</dbReference>
<feature type="domain" description="AMP-dependent synthetase/ligase" evidence="1">
    <location>
        <begin position="91"/>
        <end position="350"/>
    </location>
</feature>
<dbReference type="InterPro" id="IPR045851">
    <property type="entry name" value="AMP-bd_C_sf"/>
</dbReference>
<gene>
    <name evidence="3" type="ORF">FANTH_10100</name>
</gene>
<dbReference type="Proteomes" id="UP000573603">
    <property type="component" value="Unassembled WGS sequence"/>
</dbReference>
<dbReference type="InterPro" id="IPR025110">
    <property type="entry name" value="AMP-bd_C"/>
</dbReference>
<proteinExistence type="predicted"/>
<name>A0A8H4Z2I2_9HYPO</name>
<dbReference type="GO" id="GO:0030729">
    <property type="term" value="F:acetoacetate-CoA ligase activity"/>
    <property type="evidence" value="ECO:0007669"/>
    <property type="project" value="TreeGrafter"/>
</dbReference>
<accession>A0A8H4Z2I2</accession>
<feature type="domain" description="AMP-binding enzyme C-terminal" evidence="2">
    <location>
        <begin position="502"/>
        <end position="577"/>
    </location>
</feature>
<evidence type="ECO:0000259" key="2">
    <source>
        <dbReference type="Pfam" id="PF13193"/>
    </source>
</evidence>